<evidence type="ECO:0000256" key="1">
    <source>
        <dbReference type="ARBA" id="ARBA00006500"/>
    </source>
</evidence>
<dbReference type="STRING" id="96561.Dole_2590"/>
<dbReference type="PANTHER" id="PTHR31727:SF6">
    <property type="entry name" value="OLEOYL-ACYL CARRIER PROTEIN THIOESTERASE 1, CHLOROPLASTIC"/>
    <property type="match status" value="1"/>
</dbReference>
<dbReference type="HOGENOM" id="CLU_045466_2_2_7"/>
<reference evidence="10 11" key="1">
    <citation type="submission" date="2007-10" db="EMBL/GenBank/DDBJ databases">
        <title>Complete sequence of Desulfococcus oleovorans Hxd3.</title>
        <authorList>
            <consortium name="US DOE Joint Genome Institute"/>
            <person name="Copeland A."/>
            <person name="Lucas S."/>
            <person name="Lapidus A."/>
            <person name="Barry K."/>
            <person name="Glavina del Rio T."/>
            <person name="Dalin E."/>
            <person name="Tice H."/>
            <person name="Pitluck S."/>
            <person name="Kiss H."/>
            <person name="Brettin T."/>
            <person name="Bruce D."/>
            <person name="Detter J.C."/>
            <person name="Han C."/>
            <person name="Schmutz J."/>
            <person name="Larimer F."/>
            <person name="Land M."/>
            <person name="Hauser L."/>
            <person name="Kyrpides N."/>
            <person name="Kim E."/>
            <person name="Wawrik B."/>
            <person name="Richardson P."/>
        </authorList>
    </citation>
    <scope>NUCLEOTIDE SEQUENCE [LARGE SCALE GENOMIC DNA]</scope>
    <source>
        <strain evidence="11">DSM 6200 / JCM 39069 / Hxd3</strain>
    </source>
</reference>
<dbReference type="InterPro" id="IPR029069">
    <property type="entry name" value="HotDog_dom_sf"/>
</dbReference>
<keyword evidence="5" id="KW-0809">Transit peptide</keyword>
<evidence type="ECO:0000259" key="8">
    <source>
        <dbReference type="Pfam" id="PF01643"/>
    </source>
</evidence>
<keyword evidence="7" id="KW-0275">Fatty acid biosynthesis</keyword>
<comment type="similarity">
    <text evidence="1">Belongs to the acyl-ACP thioesterase family.</text>
</comment>
<gene>
    <name evidence="10" type="ordered locus">Dole_2590</name>
</gene>
<keyword evidence="4" id="KW-0276">Fatty acid metabolism</keyword>
<keyword evidence="11" id="KW-1185">Reference proteome</keyword>
<organism evidence="10 11">
    <name type="scientific">Desulfosudis oleivorans (strain DSM 6200 / JCM 39069 / Hxd3)</name>
    <name type="common">Desulfococcus oleovorans</name>
    <dbReference type="NCBI Taxonomy" id="96561"/>
    <lineage>
        <taxon>Bacteria</taxon>
        <taxon>Pseudomonadati</taxon>
        <taxon>Thermodesulfobacteriota</taxon>
        <taxon>Desulfobacteria</taxon>
        <taxon>Desulfobacterales</taxon>
        <taxon>Desulfosudaceae</taxon>
        <taxon>Desulfosudis</taxon>
    </lineage>
</organism>
<evidence type="ECO:0000256" key="2">
    <source>
        <dbReference type="ARBA" id="ARBA00022516"/>
    </source>
</evidence>
<evidence type="ECO:0000313" key="10">
    <source>
        <dbReference type="EMBL" id="ABW68393.1"/>
    </source>
</evidence>
<dbReference type="GO" id="GO:0000036">
    <property type="term" value="F:acyl carrier activity"/>
    <property type="evidence" value="ECO:0007669"/>
    <property type="project" value="TreeGrafter"/>
</dbReference>
<sequence>MNYDTVSPTRHPVKSDRHFDIGIGFAIELQSGIKHVDTDPDSDTDLNGRQETHMTFQQTRKIDYFQTATDGRIKLDALMRILQNAALDHVHEADRDTRVIIAAGYAWILNKVILDLARYPLYGETVTVNTWHRGIRGFKSYREYEILAGKERVATAASSWLFLDLARRKVVKVPKETDDLYGVVPAMALDRDIEAWKPNKNLVPEESMEIITRRSDYDMLGHVNNAVYFDYLDTLLGNQVGDTFGVRTVAIQYNREIGRQVKRIQAGLARRENGACAYTFFDASGVYACGDIVLA</sequence>
<feature type="domain" description="Acyl-ACP thioesterase-like C-terminal" evidence="9">
    <location>
        <begin position="207"/>
        <end position="260"/>
    </location>
</feature>
<evidence type="ECO:0000256" key="5">
    <source>
        <dbReference type="ARBA" id="ARBA00022946"/>
    </source>
</evidence>
<dbReference type="Pfam" id="PF20791">
    <property type="entry name" value="Acyl-ACP_TE_C"/>
    <property type="match status" value="1"/>
</dbReference>
<dbReference type="KEGG" id="dol:Dole_2590"/>
<dbReference type="EMBL" id="CP000859">
    <property type="protein sequence ID" value="ABW68393.1"/>
    <property type="molecule type" value="Genomic_DNA"/>
</dbReference>
<dbReference type="InterPro" id="IPR002864">
    <property type="entry name" value="Acyl-ACP_thioesterase_NHD"/>
</dbReference>
<evidence type="ECO:0000256" key="7">
    <source>
        <dbReference type="ARBA" id="ARBA00023160"/>
    </source>
</evidence>
<keyword evidence="3" id="KW-0378">Hydrolase</keyword>
<evidence type="ECO:0000256" key="6">
    <source>
        <dbReference type="ARBA" id="ARBA00023098"/>
    </source>
</evidence>
<dbReference type="AlphaFoldDB" id="A8ZWR2"/>
<dbReference type="Gene3D" id="3.10.129.10">
    <property type="entry name" value="Hotdog Thioesterase"/>
    <property type="match status" value="1"/>
</dbReference>
<evidence type="ECO:0000256" key="3">
    <source>
        <dbReference type="ARBA" id="ARBA00022801"/>
    </source>
</evidence>
<keyword evidence="6" id="KW-0443">Lipid metabolism</keyword>
<evidence type="ECO:0000256" key="4">
    <source>
        <dbReference type="ARBA" id="ARBA00022832"/>
    </source>
</evidence>
<dbReference type="Pfam" id="PF01643">
    <property type="entry name" value="Acyl-ACP_TE"/>
    <property type="match status" value="1"/>
</dbReference>
<accession>A8ZWR2</accession>
<dbReference type="InterPro" id="IPR049427">
    <property type="entry name" value="Acyl-ACP_TE_C"/>
</dbReference>
<proteinExistence type="inferred from homology"/>
<keyword evidence="2" id="KW-0444">Lipid biosynthesis</keyword>
<dbReference type="GO" id="GO:0016297">
    <property type="term" value="F:fatty acyl-[ACP] hydrolase activity"/>
    <property type="evidence" value="ECO:0007669"/>
    <property type="project" value="InterPro"/>
</dbReference>
<dbReference type="Proteomes" id="UP000008561">
    <property type="component" value="Chromosome"/>
</dbReference>
<protein>
    <submittedName>
        <fullName evidence="10">Acyl-ACP thioesterase</fullName>
    </submittedName>
</protein>
<dbReference type="SUPFAM" id="SSF54637">
    <property type="entry name" value="Thioesterase/thiol ester dehydrase-isomerase"/>
    <property type="match status" value="2"/>
</dbReference>
<evidence type="ECO:0000259" key="9">
    <source>
        <dbReference type="Pfam" id="PF20791"/>
    </source>
</evidence>
<dbReference type="OrthoDB" id="9801517at2"/>
<evidence type="ECO:0000313" key="11">
    <source>
        <dbReference type="Proteomes" id="UP000008561"/>
    </source>
</evidence>
<name>A8ZWR2_DESOH</name>
<dbReference type="eggNOG" id="COG3884">
    <property type="taxonomic scope" value="Bacteria"/>
</dbReference>
<dbReference type="InterPro" id="IPR045023">
    <property type="entry name" value="FATA/B"/>
</dbReference>
<feature type="domain" description="Acyl-ACP thioesterase N-terminal hotdog" evidence="8">
    <location>
        <begin position="55"/>
        <end position="179"/>
    </location>
</feature>
<dbReference type="PANTHER" id="PTHR31727">
    <property type="entry name" value="OLEOYL-ACYL CARRIER PROTEIN THIOESTERASE 1, CHLOROPLASTIC"/>
    <property type="match status" value="1"/>
</dbReference>